<keyword evidence="9" id="KW-1133">Transmembrane helix</keyword>
<dbReference type="GO" id="GO:0032580">
    <property type="term" value="C:Golgi cisterna membrane"/>
    <property type="evidence" value="ECO:0007669"/>
    <property type="project" value="UniProtKB-SubCell"/>
</dbReference>
<evidence type="ECO:0000256" key="9">
    <source>
        <dbReference type="ARBA" id="ARBA00022989"/>
    </source>
</evidence>
<sequence length="125" mass="14221">VSNFIIQALQGKNITVYGDGTQTRSFQYIDDLIEGMVRMMNQECMGPINLGNPEEYTIRELAEKVIELTDGNSRIVHRELPSDDPGRRKPDITKAKKSLNWEPRTTLANGLKKTITYFKSVLHNP</sequence>
<proteinExistence type="inferred from homology"/>
<evidence type="ECO:0000256" key="2">
    <source>
        <dbReference type="ARBA" id="ARBA00004447"/>
    </source>
</evidence>
<dbReference type="Pfam" id="PF16363">
    <property type="entry name" value="GDP_Man_Dehyd"/>
    <property type="match status" value="1"/>
</dbReference>
<dbReference type="GO" id="GO:0042732">
    <property type="term" value="P:D-xylose metabolic process"/>
    <property type="evidence" value="ECO:0007669"/>
    <property type="project" value="InterPro"/>
</dbReference>
<dbReference type="InterPro" id="IPR044516">
    <property type="entry name" value="UXS-like"/>
</dbReference>
<dbReference type="AlphaFoldDB" id="A0A0F9FJ26"/>
<accession>A0A0F9FJ26</accession>
<evidence type="ECO:0000256" key="10">
    <source>
        <dbReference type="ARBA" id="ARBA00023027"/>
    </source>
</evidence>
<evidence type="ECO:0000256" key="4">
    <source>
        <dbReference type="ARBA" id="ARBA00007505"/>
    </source>
</evidence>
<comment type="subcellular location">
    <subcellularLocation>
        <location evidence="2">Golgi apparatus</location>
        <location evidence="2">Golgi stack membrane</location>
        <topology evidence="2">Single-pass type II membrane protein</topology>
    </subcellularLocation>
</comment>
<evidence type="ECO:0000256" key="1">
    <source>
        <dbReference type="ARBA" id="ARBA00001911"/>
    </source>
</evidence>
<keyword evidence="13" id="KW-0456">Lyase</keyword>
<evidence type="ECO:0000256" key="13">
    <source>
        <dbReference type="ARBA" id="ARBA00023239"/>
    </source>
</evidence>
<evidence type="ECO:0000259" key="15">
    <source>
        <dbReference type="Pfam" id="PF16363"/>
    </source>
</evidence>
<feature type="domain" description="NAD(P)-binding" evidence="15">
    <location>
        <begin position="2"/>
        <end position="114"/>
    </location>
</feature>
<dbReference type="InterPro" id="IPR016040">
    <property type="entry name" value="NAD(P)-bd_dom"/>
</dbReference>
<dbReference type="UniPathway" id="UPA00796">
    <property type="reaction ID" value="UER00771"/>
</dbReference>
<keyword evidence="11" id="KW-0333">Golgi apparatus</keyword>
<evidence type="ECO:0000256" key="3">
    <source>
        <dbReference type="ARBA" id="ARBA00005100"/>
    </source>
</evidence>
<dbReference type="EC" id="4.1.1.35" evidence="5"/>
<comment type="similarity">
    <text evidence="4">Belongs to the NAD(P)-dependent epimerase/dehydratase family. UDP-glucuronic acid decarboxylase subfamily.</text>
</comment>
<dbReference type="GO" id="GO:0033320">
    <property type="term" value="P:UDP-D-xylose biosynthetic process"/>
    <property type="evidence" value="ECO:0007669"/>
    <property type="project" value="UniProtKB-UniPathway"/>
</dbReference>
<evidence type="ECO:0000256" key="12">
    <source>
        <dbReference type="ARBA" id="ARBA00023136"/>
    </source>
</evidence>
<evidence type="ECO:0000256" key="6">
    <source>
        <dbReference type="ARBA" id="ARBA00022692"/>
    </source>
</evidence>
<dbReference type="EMBL" id="LAZR01021126">
    <property type="protein sequence ID" value="KKL86404.1"/>
    <property type="molecule type" value="Genomic_DNA"/>
</dbReference>
<keyword evidence="8" id="KW-0735">Signal-anchor</keyword>
<feature type="region of interest" description="Disordered" evidence="14">
    <location>
        <begin position="76"/>
        <end position="97"/>
    </location>
</feature>
<comment type="pathway">
    <text evidence="3">Nucleotide-sugar biosynthesis; UDP-alpha-D-xylose biosynthesis; UDP-alpha-D-xylose from UDP-alpha-D-glucuronate: step 1/1.</text>
</comment>
<feature type="compositionally biased region" description="Basic and acidic residues" evidence="14">
    <location>
        <begin position="76"/>
        <end position="94"/>
    </location>
</feature>
<evidence type="ECO:0000256" key="14">
    <source>
        <dbReference type="SAM" id="MobiDB-lite"/>
    </source>
</evidence>
<dbReference type="GO" id="GO:0048040">
    <property type="term" value="F:UDP-glucuronate decarboxylase activity"/>
    <property type="evidence" value="ECO:0007669"/>
    <property type="project" value="UniProtKB-EC"/>
</dbReference>
<evidence type="ECO:0000256" key="11">
    <source>
        <dbReference type="ARBA" id="ARBA00023034"/>
    </source>
</evidence>
<keyword evidence="12" id="KW-0472">Membrane</keyword>
<name>A0A0F9FJ26_9ZZZZ</name>
<dbReference type="Gene3D" id="3.40.50.720">
    <property type="entry name" value="NAD(P)-binding Rossmann-like Domain"/>
    <property type="match status" value="1"/>
</dbReference>
<dbReference type="PANTHER" id="PTHR43078">
    <property type="entry name" value="UDP-GLUCURONIC ACID DECARBOXYLASE-RELATED"/>
    <property type="match status" value="1"/>
</dbReference>
<dbReference type="PANTHER" id="PTHR43078:SF6">
    <property type="entry name" value="UDP-GLUCURONIC ACID DECARBOXYLASE 1"/>
    <property type="match status" value="1"/>
</dbReference>
<keyword evidence="10" id="KW-0520">NAD</keyword>
<organism evidence="16">
    <name type="scientific">marine sediment metagenome</name>
    <dbReference type="NCBI Taxonomy" id="412755"/>
    <lineage>
        <taxon>unclassified sequences</taxon>
        <taxon>metagenomes</taxon>
        <taxon>ecological metagenomes</taxon>
    </lineage>
</organism>
<gene>
    <name evidence="16" type="ORF">LCGC14_1945050</name>
</gene>
<evidence type="ECO:0000256" key="7">
    <source>
        <dbReference type="ARBA" id="ARBA00022793"/>
    </source>
</evidence>
<evidence type="ECO:0000256" key="8">
    <source>
        <dbReference type="ARBA" id="ARBA00022968"/>
    </source>
</evidence>
<dbReference type="SUPFAM" id="SSF51735">
    <property type="entry name" value="NAD(P)-binding Rossmann-fold domains"/>
    <property type="match status" value="1"/>
</dbReference>
<comment type="caution">
    <text evidence="16">The sequence shown here is derived from an EMBL/GenBank/DDBJ whole genome shotgun (WGS) entry which is preliminary data.</text>
</comment>
<keyword evidence="6" id="KW-0812">Transmembrane</keyword>
<evidence type="ECO:0000256" key="5">
    <source>
        <dbReference type="ARBA" id="ARBA00012290"/>
    </source>
</evidence>
<evidence type="ECO:0000313" key="16">
    <source>
        <dbReference type="EMBL" id="KKL86404.1"/>
    </source>
</evidence>
<reference evidence="16" key="1">
    <citation type="journal article" date="2015" name="Nature">
        <title>Complex archaea that bridge the gap between prokaryotes and eukaryotes.</title>
        <authorList>
            <person name="Spang A."/>
            <person name="Saw J.H."/>
            <person name="Jorgensen S.L."/>
            <person name="Zaremba-Niedzwiedzka K."/>
            <person name="Martijn J."/>
            <person name="Lind A.E."/>
            <person name="van Eijk R."/>
            <person name="Schleper C."/>
            <person name="Guy L."/>
            <person name="Ettema T.J."/>
        </authorList>
    </citation>
    <scope>NUCLEOTIDE SEQUENCE</scope>
</reference>
<keyword evidence="7" id="KW-0210">Decarboxylase</keyword>
<comment type="cofactor">
    <cofactor evidence="1">
        <name>NAD(+)</name>
        <dbReference type="ChEBI" id="CHEBI:57540"/>
    </cofactor>
</comment>
<dbReference type="InterPro" id="IPR036291">
    <property type="entry name" value="NAD(P)-bd_dom_sf"/>
</dbReference>
<feature type="non-terminal residue" evidence="16">
    <location>
        <position position="1"/>
    </location>
</feature>
<dbReference type="GO" id="GO:0070403">
    <property type="term" value="F:NAD+ binding"/>
    <property type="evidence" value="ECO:0007669"/>
    <property type="project" value="InterPro"/>
</dbReference>
<protein>
    <recommendedName>
        <fullName evidence="5">UDP-glucuronate decarboxylase</fullName>
        <ecNumber evidence="5">4.1.1.35</ecNumber>
    </recommendedName>
</protein>